<protein>
    <submittedName>
        <fullName evidence="7">Uncharacterized protein</fullName>
    </submittedName>
</protein>
<evidence type="ECO:0000313" key="8">
    <source>
        <dbReference type="Proteomes" id="UP000251314"/>
    </source>
</evidence>
<dbReference type="EMBL" id="RCML01000247">
    <property type="protein sequence ID" value="KAG2983861.1"/>
    <property type="molecule type" value="Genomic_DNA"/>
</dbReference>
<evidence type="ECO:0000313" key="2">
    <source>
        <dbReference type="EMBL" id="KAG2858314.1"/>
    </source>
</evidence>
<dbReference type="EMBL" id="RCMK01000251">
    <property type="protein sequence ID" value="KAG2940978.1"/>
    <property type="molecule type" value="Genomic_DNA"/>
</dbReference>
<gene>
    <name evidence="7" type="ORF">PC110_g4806</name>
    <name evidence="2" type="ORF">PC113_g9935</name>
    <name evidence="3" type="ORF">PC115_g8892</name>
    <name evidence="4" type="ORF">PC117_g10356</name>
    <name evidence="5" type="ORF">PC118_g9190</name>
    <name evidence="6" type="ORF">PC129_g7797</name>
</gene>
<dbReference type="EMBL" id="RCMI01000237">
    <property type="protein sequence ID" value="KAG2923507.1"/>
    <property type="molecule type" value="Genomic_DNA"/>
</dbReference>
<organism evidence="7 8">
    <name type="scientific">Phytophthora cactorum</name>
    <dbReference type="NCBI Taxonomy" id="29920"/>
    <lineage>
        <taxon>Eukaryota</taxon>
        <taxon>Sar</taxon>
        <taxon>Stramenopiles</taxon>
        <taxon>Oomycota</taxon>
        <taxon>Peronosporomycetes</taxon>
        <taxon>Peronosporales</taxon>
        <taxon>Peronosporaceae</taxon>
        <taxon>Phytophthora</taxon>
    </lineage>
</organism>
<evidence type="ECO:0000313" key="7">
    <source>
        <dbReference type="EMBL" id="RAW38939.1"/>
    </source>
</evidence>
<proteinExistence type="predicted"/>
<evidence type="ECO:0000256" key="1">
    <source>
        <dbReference type="SAM" id="MobiDB-lite"/>
    </source>
</evidence>
<dbReference type="EMBL" id="MJFZ01000077">
    <property type="protein sequence ID" value="RAW38939.1"/>
    <property type="molecule type" value="Genomic_DNA"/>
</dbReference>
<dbReference type="Proteomes" id="UP000735874">
    <property type="component" value="Unassembled WGS sequence"/>
</dbReference>
<feature type="region of interest" description="Disordered" evidence="1">
    <location>
        <begin position="44"/>
        <end position="65"/>
    </location>
</feature>
<evidence type="ECO:0000313" key="4">
    <source>
        <dbReference type="EMBL" id="KAG2940978.1"/>
    </source>
</evidence>
<reference evidence="2" key="2">
    <citation type="submission" date="2018-10" db="EMBL/GenBank/DDBJ databases">
        <title>Effector identification in a new, highly contiguous assembly of the strawberry crown rot pathogen Phytophthora cactorum.</title>
        <authorList>
            <person name="Armitage A.D."/>
            <person name="Nellist C.F."/>
            <person name="Bates H."/>
            <person name="Vickerstaff R.J."/>
            <person name="Harrison R.J."/>
        </authorList>
    </citation>
    <scope>NUCLEOTIDE SEQUENCE</scope>
    <source>
        <strain evidence="2">15-7</strain>
        <strain evidence="3">4032</strain>
        <strain evidence="4">4040</strain>
        <strain evidence="5">P415</strain>
        <strain evidence="6">P421</strain>
    </source>
</reference>
<keyword evidence="8" id="KW-1185">Reference proteome</keyword>
<dbReference type="EMBL" id="RCMG01000257">
    <property type="protein sequence ID" value="KAG2858314.1"/>
    <property type="molecule type" value="Genomic_DNA"/>
</dbReference>
<dbReference type="Proteomes" id="UP000774804">
    <property type="component" value="Unassembled WGS sequence"/>
</dbReference>
<dbReference type="EMBL" id="RCMV01000218">
    <property type="protein sequence ID" value="KAG3221456.1"/>
    <property type="molecule type" value="Genomic_DNA"/>
</dbReference>
<sequence>MKGRERWSLLDGSVLRRRRSAQVAVDQFLDRLVDIFDFPLAPPSYNTGSPPTVPTSRKHSTSTAADAYTTMDGSISPRSRSRECTIGASKKPRKVSVADRVRELLLHSSRSKSMTRNSVAICNNTMKSNNTSNARELRMSWLSEKRRTDPVEPKDDLWVERDEQDRQLECGYQCLADEATI</sequence>
<dbReference type="VEuPathDB" id="FungiDB:PC110_g4806"/>
<name>A0A329SQK7_9STRA</name>
<reference evidence="7 8" key="1">
    <citation type="submission" date="2018-01" db="EMBL/GenBank/DDBJ databases">
        <title>Draft genome of the strawberry crown rot pathogen Phytophthora cactorum.</title>
        <authorList>
            <person name="Armitage A.D."/>
            <person name="Lysoe E."/>
            <person name="Nellist C.F."/>
            <person name="Harrison R.J."/>
            <person name="Brurberg M.B."/>
        </authorList>
    </citation>
    <scope>NUCLEOTIDE SEQUENCE [LARGE SCALE GENOMIC DNA]</scope>
    <source>
        <strain evidence="7 8">10300</strain>
    </source>
</reference>
<evidence type="ECO:0000313" key="6">
    <source>
        <dbReference type="EMBL" id="KAG3221456.1"/>
    </source>
</evidence>
<dbReference type="Proteomes" id="UP000760860">
    <property type="component" value="Unassembled WGS sequence"/>
</dbReference>
<dbReference type="Proteomes" id="UP000736787">
    <property type="component" value="Unassembled WGS sequence"/>
</dbReference>
<evidence type="ECO:0000313" key="5">
    <source>
        <dbReference type="EMBL" id="KAG2983861.1"/>
    </source>
</evidence>
<dbReference type="Proteomes" id="UP000697107">
    <property type="component" value="Unassembled WGS sequence"/>
</dbReference>
<evidence type="ECO:0000313" key="3">
    <source>
        <dbReference type="EMBL" id="KAG2923507.1"/>
    </source>
</evidence>
<dbReference type="Proteomes" id="UP000251314">
    <property type="component" value="Unassembled WGS sequence"/>
</dbReference>
<dbReference type="OrthoDB" id="96584at2759"/>
<dbReference type="AlphaFoldDB" id="A0A329SQK7"/>
<accession>A0A329SQK7</accession>
<comment type="caution">
    <text evidence="7">The sequence shown here is derived from an EMBL/GenBank/DDBJ whole genome shotgun (WGS) entry which is preliminary data.</text>
</comment>